<dbReference type="PROSITE" id="PS50850">
    <property type="entry name" value="MFS"/>
    <property type="match status" value="1"/>
</dbReference>
<dbReference type="Proteomes" id="UP001205890">
    <property type="component" value="Unassembled WGS sequence"/>
</dbReference>
<feature type="transmembrane region" description="Helical" evidence="4">
    <location>
        <begin position="288"/>
        <end position="304"/>
    </location>
</feature>
<evidence type="ECO:0000313" key="7">
    <source>
        <dbReference type="Proteomes" id="UP001205890"/>
    </source>
</evidence>
<gene>
    <name evidence="6" type="ORF">NK718_19170</name>
</gene>
<feature type="transmembrane region" description="Helical" evidence="4">
    <location>
        <begin position="12"/>
        <end position="32"/>
    </location>
</feature>
<dbReference type="Gene3D" id="1.20.1250.20">
    <property type="entry name" value="MFS general substrate transporter like domains"/>
    <property type="match status" value="1"/>
</dbReference>
<evidence type="ECO:0000259" key="5">
    <source>
        <dbReference type="PROSITE" id="PS50850"/>
    </source>
</evidence>
<feature type="transmembrane region" description="Helical" evidence="4">
    <location>
        <begin position="52"/>
        <end position="72"/>
    </location>
</feature>
<dbReference type="InterPro" id="IPR011701">
    <property type="entry name" value="MFS"/>
</dbReference>
<evidence type="ECO:0000256" key="2">
    <source>
        <dbReference type="ARBA" id="ARBA00022989"/>
    </source>
</evidence>
<proteinExistence type="predicted"/>
<feature type="transmembrane region" description="Helical" evidence="4">
    <location>
        <begin position="372"/>
        <end position="393"/>
    </location>
</feature>
<dbReference type="InterPro" id="IPR036259">
    <property type="entry name" value="MFS_trans_sf"/>
</dbReference>
<evidence type="ECO:0000256" key="1">
    <source>
        <dbReference type="ARBA" id="ARBA00022692"/>
    </source>
</evidence>
<dbReference type="SUPFAM" id="SSF103473">
    <property type="entry name" value="MFS general substrate transporter"/>
    <property type="match status" value="1"/>
</dbReference>
<reference evidence="6 7" key="1">
    <citation type="submission" date="2022-07" db="EMBL/GenBank/DDBJ databases">
        <authorList>
            <person name="Li W.-J."/>
            <person name="Deng Q.-Q."/>
        </authorList>
    </citation>
    <scope>NUCLEOTIDE SEQUENCE [LARGE SCALE GENOMIC DNA]</scope>
    <source>
        <strain evidence="6 7">SYSU M60028</strain>
    </source>
</reference>
<protein>
    <submittedName>
        <fullName evidence="6">MFS transporter</fullName>
    </submittedName>
</protein>
<dbReference type="PANTHER" id="PTHR11360">
    <property type="entry name" value="MONOCARBOXYLATE TRANSPORTER"/>
    <property type="match status" value="1"/>
</dbReference>
<feature type="domain" description="Major facilitator superfamily (MFS) profile" evidence="5">
    <location>
        <begin position="13"/>
        <end position="398"/>
    </location>
</feature>
<dbReference type="EMBL" id="JANCLU010000024">
    <property type="protein sequence ID" value="MCP8940652.1"/>
    <property type="molecule type" value="Genomic_DNA"/>
</dbReference>
<keyword evidence="1 4" id="KW-0812">Transmembrane</keyword>
<evidence type="ECO:0000256" key="3">
    <source>
        <dbReference type="ARBA" id="ARBA00023136"/>
    </source>
</evidence>
<dbReference type="InterPro" id="IPR050327">
    <property type="entry name" value="Proton-linked_MCT"/>
</dbReference>
<keyword evidence="3 4" id="KW-0472">Membrane</keyword>
<organism evidence="6 7">
    <name type="scientific">Alsobacter ponti</name>
    <dbReference type="NCBI Taxonomy" id="2962936"/>
    <lineage>
        <taxon>Bacteria</taxon>
        <taxon>Pseudomonadati</taxon>
        <taxon>Pseudomonadota</taxon>
        <taxon>Alphaproteobacteria</taxon>
        <taxon>Hyphomicrobiales</taxon>
        <taxon>Alsobacteraceae</taxon>
        <taxon>Alsobacter</taxon>
    </lineage>
</organism>
<evidence type="ECO:0000256" key="4">
    <source>
        <dbReference type="SAM" id="Phobius"/>
    </source>
</evidence>
<dbReference type="Pfam" id="PF07690">
    <property type="entry name" value="MFS_1"/>
    <property type="match status" value="1"/>
</dbReference>
<comment type="caution">
    <text evidence="6">The sequence shown here is derived from an EMBL/GenBank/DDBJ whole genome shotgun (WGS) entry which is preliminary data.</text>
</comment>
<feature type="transmembrane region" description="Helical" evidence="4">
    <location>
        <begin position="252"/>
        <end position="276"/>
    </location>
</feature>
<dbReference type="InterPro" id="IPR020846">
    <property type="entry name" value="MFS_dom"/>
</dbReference>
<keyword evidence="2 4" id="KW-1133">Transmembrane helix</keyword>
<name>A0ABT1LGM3_9HYPH</name>
<feature type="transmembrane region" description="Helical" evidence="4">
    <location>
        <begin position="343"/>
        <end position="366"/>
    </location>
</feature>
<feature type="transmembrane region" description="Helical" evidence="4">
    <location>
        <begin position="139"/>
        <end position="162"/>
    </location>
</feature>
<dbReference type="PANTHER" id="PTHR11360:SF308">
    <property type="entry name" value="BLL3089 PROTEIN"/>
    <property type="match status" value="1"/>
</dbReference>
<feature type="transmembrane region" description="Helical" evidence="4">
    <location>
        <begin position="79"/>
        <end position="103"/>
    </location>
</feature>
<evidence type="ECO:0000313" key="6">
    <source>
        <dbReference type="EMBL" id="MCP8940652.1"/>
    </source>
</evidence>
<sequence>MTYLDFLRRHGAMASFGYSMALMSSFGQTFFISLSGPDIRAAFGLGNAAFGSLYSAATLASGVTMIWAGGVLDRVSVRVYATAALAGLATAALSLSLAGNIVMLGLSLFMLRVFGQGMLGHAAITSAARLPSGVRGRAVGLATLGFPTGEAILPGIALAVIASLGWTVAWKMAASVLALALAAVLWLRPDGEAPASSPAGRAEPDATAPTRLSILRDRAFLAFLPSIVAPPAIMTGYLFYQRHLAETKGWPLELMAASLTGYALASVGCGVLMGFAVDRFGGLRMSRLHLAGLFASSLMLAFVTGPFAALAFFALTGATAGANNVVVPAVLAELYGTRHLGMVRALCLSVAVVASAATPILFGFAIDAGVTVESIGIACAVYLAGASALNWLLPGLRR</sequence>
<feature type="transmembrane region" description="Helical" evidence="4">
    <location>
        <begin position="310"/>
        <end position="331"/>
    </location>
</feature>
<feature type="transmembrane region" description="Helical" evidence="4">
    <location>
        <begin position="219"/>
        <end position="240"/>
    </location>
</feature>
<dbReference type="RefSeq" id="WP_254745629.1">
    <property type="nucleotide sequence ID" value="NZ_JANCLU010000024.1"/>
</dbReference>
<accession>A0ABT1LGM3</accession>
<keyword evidence="7" id="KW-1185">Reference proteome</keyword>